<dbReference type="InterPro" id="IPR015422">
    <property type="entry name" value="PyrdxlP-dep_Trfase_small"/>
</dbReference>
<dbReference type="PANTHER" id="PTHR42790:SF19">
    <property type="entry name" value="KYNURENINE_ALPHA-AMINOADIPATE AMINOTRANSFERASE, MITOCHONDRIAL"/>
    <property type="match status" value="1"/>
</dbReference>
<evidence type="ECO:0000256" key="5">
    <source>
        <dbReference type="SAM" id="MobiDB-lite"/>
    </source>
</evidence>
<evidence type="ECO:0000256" key="4">
    <source>
        <dbReference type="ARBA" id="ARBA00022898"/>
    </source>
</evidence>
<keyword evidence="2 7" id="KW-0032">Aminotransferase</keyword>
<dbReference type="InterPro" id="IPR015424">
    <property type="entry name" value="PyrdxlP-dep_Trfase"/>
</dbReference>
<dbReference type="InterPro" id="IPR004839">
    <property type="entry name" value="Aminotransferase_I/II_large"/>
</dbReference>
<evidence type="ECO:0000256" key="1">
    <source>
        <dbReference type="ARBA" id="ARBA00001933"/>
    </source>
</evidence>
<feature type="region of interest" description="Disordered" evidence="5">
    <location>
        <begin position="444"/>
        <end position="482"/>
    </location>
</feature>
<evidence type="ECO:0000313" key="8">
    <source>
        <dbReference type="Proteomes" id="UP001432168"/>
    </source>
</evidence>
<dbReference type="Gene3D" id="3.90.1150.10">
    <property type="entry name" value="Aspartate Aminotransferase, domain 1"/>
    <property type="match status" value="1"/>
</dbReference>
<dbReference type="GO" id="GO:0008483">
    <property type="term" value="F:transaminase activity"/>
    <property type="evidence" value="ECO:0007669"/>
    <property type="project" value="UniProtKB-KW"/>
</dbReference>
<reference evidence="7" key="1">
    <citation type="submission" date="2022-10" db="EMBL/GenBank/DDBJ databases">
        <title>The complete genomes of actinobacterial strains from the NBC collection.</title>
        <authorList>
            <person name="Joergensen T.S."/>
            <person name="Alvarez Arevalo M."/>
            <person name="Sterndorff E.B."/>
            <person name="Faurdal D."/>
            <person name="Vuksanovic O."/>
            <person name="Mourched A.-S."/>
            <person name="Charusanti P."/>
            <person name="Shaw S."/>
            <person name="Blin K."/>
            <person name="Weber T."/>
        </authorList>
    </citation>
    <scope>NUCLEOTIDE SEQUENCE</scope>
    <source>
        <strain evidence="7">NBC_00686</strain>
    </source>
</reference>
<sequence>MSTTPVPQDTALPRDALHAAIVDPAMDSMRLLSETAMRFPEALSFSSGAPHDATHDLAKLSYYVDRYVTHLRQRGVPEQRITRLHFQYGPVNGFIQDEVVRMLARDEDIDVAPEAIMITHGFQEAALVALRGLFRSPDDVLLSVSPAYVGIRGAARMLDIPVRGITEGPDGLEPEAVAAAVRAVRAEGKRPAALYLVPDFSNPSGTVVPLEARRRLLALAAEEGFTILEDNPYGLFASDEERLPTLKSLDTRGDVVYLGSFAKSAFPGARLGYLVGDREVVGEDGVRRTLAQELSKAKAMFTVGSSSLSQAAIGGILVDADHDLRSATRDLAAVYQERLAATLDALARHFPPERYAEHGVRWNRPRGGFFLVVEVPFEADLVAMERSARDYAVSWAPMSMFHLEGGGERALRLGFSNLTPAAIREGIARLARFVRAESAVGPVLEAEPGDRPESRPHARPDSLPGSLAASLPEFVPASEAHA</sequence>
<dbReference type="SUPFAM" id="SSF53383">
    <property type="entry name" value="PLP-dependent transferases"/>
    <property type="match status" value="1"/>
</dbReference>
<dbReference type="EMBL" id="CP109011">
    <property type="protein sequence ID" value="WUT45179.1"/>
    <property type="molecule type" value="Genomic_DNA"/>
</dbReference>
<evidence type="ECO:0000313" key="7">
    <source>
        <dbReference type="EMBL" id="WUT45179.1"/>
    </source>
</evidence>
<feature type="compositionally biased region" description="Basic and acidic residues" evidence="5">
    <location>
        <begin position="448"/>
        <end position="460"/>
    </location>
</feature>
<comment type="cofactor">
    <cofactor evidence="1">
        <name>pyridoxal 5'-phosphate</name>
        <dbReference type="ChEBI" id="CHEBI:597326"/>
    </cofactor>
</comment>
<keyword evidence="4" id="KW-0663">Pyridoxal phosphate</keyword>
<dbReference type="Pfam" id="PF00155">
    <property type="entry name" value="Aminotran_1_2"/>
    <property type="match status" value="1"/>
</dbReference>
<gene>
    <name evidence="7" type="ORF">OG929_24075</name>
</gene>
<proteinExistence type="predicted"/>
<dbReference type="CDD" id="cd00609">
    <property type="entry name" value="AAT_like"/>
    <property type="match status" value="1"/>
</dbReference>
<dbReference type="PANTHER" id="PTHR42790">
    <property type="entry name" value="AMINOTRANSFERASE"/>
    <property type="match status" value="1"/>
</dbReference>
<name>A0ABZ1WZF9_9ACTN</name>
<accession>A0ABZ1WZF9</accession>
<dbReference type="Gene3D" id="3.40.640.10">
    <property type="entry name" value="Type I PLP-dependent aspartate aminotransferase-like (Major domain)"/>
    <property type="match status" value="1"/>
</dbReference>
<feature type="domain" description="Aminotransferase class I/classII large" evidence="6">
    <location>
        <begin position="94"/>
        <end position="430"/>
    </location>
</feature>
<evidence type="ECO:0000259" key="6">
    <source>
        <dbReference type="Pfam" id="PF00155"/>
    </source>
</evidence>
<protein>
    <submittedName>
        <fullName evidence="7">PLP-dependent aminotransferase family protein</fullName>
    </submittedName>
</protein>
<dbReference type="RefSeq" id="WP_329266072.1">
    <property type="nucleotide sequence ID" value="NZ_CP109011.1"/>
</dbReference>
<dbReference type="Proteomes" id="UP001432168">
    <property type="component" value="Chromosome"/>
</dbReference>
<evidence type="ECO:0000256" key="3">
    <source>
        <dbReference type="ARBA" id="ARBA00022679"/>
    </source>
</evidence>
<keyword evidence="3" id="KW-0808">Transferase</keyword>
<dbReference type="InterPro" id="IPR050859">
    <property type="entry name" value="Class-I_PLP-dep_aminotransf"/>
</dbReference>
<keyword evidence="8" id="KW-1185">Reference proteome</keyword>
<organism evidence="7 8">
    <name type="scientific">Streptomyces pseudovenezuelae</name>
    <dbReference type="NCBI Taxonomy" id="67350"/>
    <lineage>
        <taxon>Bacteria</taxon>
        <taxon>Bacillati</taxon>
        <taxon>Actinomycetota</taxon>
        <taxon>Actinomycetes</taxon>
        <taxon>Kitasatosporales</taxon>
        <taxon>Streptomycetaceae</taxon>
        <taxon>Streptomyces</taxon>
        <taxon>Streptomyces aurantiacus group</taxon>
    </lineage>
</organism>
<evidence type="ECO:0000256" key="2">
    <source>
        <dbReference type="ARBA" id="ARBA00022576"/>
    </source>
</evidence>
<dbReference type="InterPro" id="IPR015421">
    <property type="entry name" value="PyrdxlP-dep_Trfase_major"/>
</dbReference>